<accession>I3S1H6</accession>
<evidence type="ECO:0000313" key="2">
    <source>
        <dbReference type="EMBL" id="AFK34118.1"/>
    </source>
</evidence>
<feature type="compositionally biased region" description="Pro residues" evidence="1">
    <location>
        <begin position="54"/>
        <end position="67"/>
    </location>
</feature>
<dbReference type="EMBL" id="BT134323">
    <property type="protein sequence ID" value="AFK34118.1"/>
    <property type="molecule type" value="mRNA"/>
</dbReference>
<dbReference type="AlphaFoldDB" id="I3S1H6"/>
<name>I3S1H6_LOTJA</name>
<sequence length="67" mass="7030">MVAERVTGTTSLAEPHWKCSKTEATPFPPPKSNSPSLNSVKLTARSPTSTASASPPPTPPTPPNGFW</sequence>
<evidence type="ECO:0000256" key="1">
    <source>
        <dbReference type="SAM" id="MobiDB-lite"/>
    </source>
</evidence>
<proteinExistence type="evidence at transcript level"/>
<reference evidence="2" key="1">
    <citation type="submission" date="2012-05" db="EMBL/GenBank/DDBJ databases">
        <authorList>
            <person name="Krishnakumar V."/>
            <person name="Cheung F."/>
            <person name="Xiao Y."/>
            <person name="Chan A."/>
            <person name="Moskal W.A."/>
            <person name="Town C.D."/>
        </authorList>
    </citation>
    <scope>NUCLEOTIDE SEQUENCE</scope>
</reference>
<organism evidence="2">
    <name type="scientific">Lotus japonicus</name>
    <name type="common">Lotus corniculatus var. japonicus</name>
    <dbReference type="NCBI Taxonomy" id="34305"/>
    <lineage>
        <taxon>Eukaryota</taxon>
        <taxon>Viridiplantae</taxon>
        <taxon>Streptophyta</taxon>
        <taxon>Embryophyta</taxon>
        <taxon>Tracheophyta</taxon>
        <taxon>Spermatophyta</taxon>
        <taxon>Magnoliopsida</taxon>
        <taxon>eudicotyledons</taxon>
        <taxon>Gunneridae</taxon>
        <taxon>Pentapetalae</taxon>
        <taxon>rosids</taxon>
        <taxon>fabids</taxon>
        <taxon>Fabales</taxon>
        <taxon>Fabaceae</taxon>
        <taxon>Papilionoideae</taxon>
        <taxon>50 kb inversion clade</taxon>
        <taxon>NPAAA clade</taxon>
        <taxon>Hologalegina</taxon>
        <taxon>robinioid clade</taxon>
        <taxon>Loteae</taxon>
        <taxon>Lotus</taxon>
    </lineage>
</organism>
<feature type="compositionally biased region" description="Low complexity" evidence="1">
    <location>
        <begin position="33"/>
        <end position="53"/>
    </location>
</feature>
<protein>
    <submittedName>
        <fullName evidence="2">Uncharacterized protein</fullName>
    </submittedName>
</protein>
<feature type="region of interest" description="Disordered" evidence="1">
    <location>
        <begin position="1"/>
        <end position="67"/>
    </location>
</feature>